<gene>
    <name evidence="1" type="ORF">TcWFU_007658</name>
</gene>
<evidence type="ECO:0000313" key="1">
    <source>
        <dbReference type="EMBL" id="KAL5112562.1"/>
    </source>
</evidence>
<name>A0ABR4QSH6_9CEST</name>
<keyword evidence="2" id="KW-1185">Reference proteome</keyword>
<reference evidence="1 2" key="1">
    <citation type="journal article" date="2022" name="Front. Cell. Infect. Microbiol.">
        <title>The Genomes of Two Strains of Taenia crassiceps the Animal Model for the Study of Human Cysticercosis.</title>
        <authorList>
            <person name="Bobes R.J."/>
            <person name="Estrada K."/>
            <person name="Rios-Valencia D.G."/>
            <person name="Calderon-Gallegos A."/>
            <person name="de la Torre P."/>
            <person name="Carrero J.C."/>
            <person name="Sanchez-Flores A."/>
            <person name="Laclette J.P."/>
        </authorList>
    </citation>
    <scope>NUCLEOTIDE SEQUENCE [LARGE SCALE GENOMIC DNA]</scope>
    <source>
        <strain evidence="1">WFUcys</strain>
    </source>
</reference>
<dbReference type="Proteomes" id="UP001651158">
    <property type="component" value="Unassembled WGS sequence"/>
</dbReference>
<evidence type="ECO:0000313" key="2">
    <source>
        <dbReference type="Proteomes" id="UP001651158"/>
    </source>
</evidence>
<sequence>MGNCFNLPLLEKAWRILFRFIEEAIYTPESPSLLARGAFKVSLENLQSRAQQNTSDRVSLTNVMCSAWIKTLESRAESSSALSSDYCNSRQVAEVKEELKGGLLVSLPHIYSKLEVAMIPSPFLPE</sequence>
<protein>
    <submittedName>
        <fullName evidence="1">Uncharacterized protein</fullName>
    </submittedName>
</protein>
<accession>A0ABR4QSH6</accession>
<proteinExistence type="predicted"/>
<organism evidence="1 2">
    <name type="scientific">Taenia crassiceps</name>
    <dbReference type="NCBI Taxonomy" id="6207"/>
    <lineage>
        <taxon>Eukaryota</taxon>
        <taxon>Metazoa</taxon>
        <taxon>Spiralia</taxon>
        <taxon>Lophotrochozoa</taxon>
        <taxon>Platyhelminthes</taxon>
        <taxon>Cestoda</taxon>
        <taxon>Eucestoda</taxon>
        <taxon>Cyclophyllidea</taxon>
        <taxon>Taeniidae</taxon>
        <taxon>Taenia</taxon>
    </lineage>
</organism>
<dbReference type="EMBL" id="JAKROA010000001">
    <property type="protein sequence ID" value="KAL5112562.1"/>
    <property type="molecule type" value="Genomic_DNA"/>
</dbReference>
<comment type="caution">
    <text evidence="1">The sequence shown here is derived from an EMBL/GenBank/DDBJ whole genome shotgun (WGS) entry which is preliminary data.</text>
</comment>